<feature type="transmembrane region" description="Helical" evidence="2">
    <location>
        <begin position="217"/>
        <end position="241"/>
    </location>
</feature>
<dbReference type="InterPro" id="IPR036259">
    <property type="entry name" value="MFS_trans_sf"/>
</dbReference>
<feature type="transmembrane region" description="Helical" evidence="2">
    <location>
        <begin position="86"/>
        <end position="106"/>
    </location>
</feature>
<dbReference type="KEGG" id="tmo:TMO_c0474"/>
<feature type="transmembrane region" description="Helical" evidence="2">
    <location>
        <begin position="303"/>
        <end position="328"/>
    </location>
</feature>
<keyword evidence="2" id="KW-0472">Membrane</keyword>
<dbReference type="SUPFAM" id="SSF103473">
    <property type="entry name" value="MFS general substrate transporter"/>
    <property type="match status" value="1"/>
</dbReference>
<keyword evidence="4" id="KW-1185">Reference proteome</keyword>
<feature type="compositionally biased region" description="Polar residues" evidence="1">
    <location>
        <begin position="405"/>
        <end position="415"/>
    </location>
</feature>
<feature type="transmembrane region" description="Helical" evidence="2">
    <location>
        <begin position="340"/>
        <end position="361"/>
    </location>
</feature>
<dbReference type="CDD" id="cd06174">
    <property type="entry name" value="MFS"/>
    <property type="match status" value="1"/>
</dbReference>
<name>I3TWE6_TISMK</name>
<feature type="transmembrane region" description="Helical" evidence="2">
    <location>
        <begin position="21"/>
        <end position="40"/>
    </location>
</feature>
<sequence length="429" mass="43387">MTTDLDTAAPHHARTGRPGRLAFALLTVTTAGNLFTPLSARLAEADGQGTAMAGLAFAAYVGGALPVLLAGSGLPDRLGALNTARLALGLALTASLVMILWPGILMLGLSRALLGIAVAGTSTLAPALMAAQCPPGTDPRRIAARVSVATTFGFGFGAALTALCLLLDPQSWMQPVSGPIWIGMALLALTGLHGLPDALRLTSGGTGLRWPAFPPGTLVFGGAICIAWAVVGLVIAVLPASLARAGLGAHAGFATFLVIVPGILTVPVARRMAPERAIRRGLLALVASYPLIAWGALSGSIAAVFVGTALAATACYGLIHAGGLAGVLMRAGEAATRATAGFFLLAYTGFSLPVILTGAAADQWGQTTALTGFGAVLCLAALILWRHSTISTGHKDFPTRPAETPDQNADQQGQIRAQGPGTPGRQRAG</sequence>
<dbReference type="PANTHER" id="PTHR23521:SF3">
    <property type="entry name" value="MFS TRANSPORTER"/>
    <property type="match status" value="1"/>
</dbReference>
<feature type="transmembrane region" description="Helical" evidence="2">
    <location>
        <begin position="247"/>
        <end position="269"/>
    </location>
</feature>
<evidence type="ECO:0000256" key="2">
    <source>
        <dbReference type="SAM" id="Phobius"/>
    </source>
</evidence>
<proteinExistence type="predicted"/>
<keyword evidence="2" id="KW-0812">Transmembrane</keyword>
<dbReference type="PATRIC" id="fig|1110502.3.peg.5347"/>
<geneLocation type="plasmid" evidence="3 4">
    <name>pTM3</name>
</geneLocation>
<feature type="transmembrane region" description="Helical" evidence="2">
    <location>
        <begin position="112"/>
        <end position="130"/>
    </location>
</feature>
<feature type="transmembrane region" description="Helical" evidence="2">
    <location>
        <begin position="52"/>
        <end position="74"/>
    </location>
</feature>
<evidence type="ECO:0000313" key="4">
    <source>
        <dbReference type="Proteomes" id="UP000005258"/>
    </source>
</evidence>
<feature type="transmembrane region" description="Helical" evidence="2">
    <location>
        <begin position="367"/>
        <end position="385"/>
    </location>
</feature>
<dbReference type="HOGENOM" id="CLU_038683_1_1_5"/>
<keyword evidence="3" id="KW-0614">Plasmid</keyword>
<feature type="transmembrane region" description="Helical" evidence="2">
    <location>
        <begin position="178"/>
        <end position="196"/>
    </location>
</feature>
<dbReference type="PANTHER" id="PTHR23521">
    <property type="entry name" value="TRANSPORTER MFS SUPERFAMILY"/>
    <property type="match status" value="1"/>
</dbReference>
<feature type="transmembrane region" description="Helical" evidence="2">
    <location>
        <begin position="142"/>
        <end position="166"/>
    </location>
</feature>
<feature type="region of interest" description="Disordered" evidence="1">
    <location>
        <begin position="394"/>
        <end position="429"/>
    </location>
</feature>
<keyword evidence="2" id="KW-1133">Transmembrane helix</keyword>
<dbReference type="Proteomes" id="UP000005258">
    <property type="component" value="Plasmid pTM3"/>
</dbReference>
<evidence type="ECO:0000256" key="1">
    <source>
        <dbReference type="SAM" id="MobiDB-lite"/>
    </source>
</evidence>
<reference evidence="3 4" key="1">
    <citation type="journal article" date="2012" name="J. Am. Chem. Soc.">
        <title>Bacterial biosynthesis and maturation of the didemnin anti-cancer agents.</title>
        <authorList>
            <person name="Xu Y."/>
            <person name="Kersten R.D."/>
            <person name="Nam S.J."/>
            <person name="Lu L."/>
            <person name="Al-Suwailem A.M."/>
            <person name="Zheng H."/>
            <person name="Fenical W."/>
            <person name="Dorrestein P.C."/>
            <person name="Moore B.S."/>
            <person name="Qian P.Y."/>
        </authorList>
    </citation>
    <scope>NUCLEOTIDE SEQUENCE [LARGE SCALE GENOMIC DNA]</scope>
    <source>
        <strain evidence="3 4">KA081020-065</strain>
    </source>
</reference>
<protein>
    <submittedName>
        <fullName evidence="3">MFS transporter</fullName>
    </submittedName>
</protein>
<accession>I3TWE6</accession>
<dbReference type="EMBL" id="CP003239">
    <property type="protein sequence ID" value="AFK57084.1"/>
    <property type="molecule type" value="Genomic_DNA"/>
</dbReference>
<feature type="transmembrane region" description="Helical" evidence="2">
    <location>
        <begin position="281"/>
        <end position="297"/>
    </location>
</feature>
<evidence type="ECO:0000313" key="3">
    <source>
        <dbReference type="EMBL" id="AFK57084.1"/>
    </source>
</evidence>
<dbReference type="RefSeq" id="WP_014748073.1">
    <property type="nucleotide sequence ID" value="NC_017958.1"/>
</dbReference>
<gene>
    <name evidence="3" type="ordered locus">TMO_c0474</name>
</gene>
<dbReference type="AlphaFoldDB" id="I3TWE6"/>
<dbReference type="Gene3D" id="1.20.1250.20">
    <property type="entry name" value="MFS general substrate transporter like domains"/>
    <property type="match status" value="1"/>
</dbReference>
<organism evidence="3 4">
    <name type="scientific">Tistrella mobilis (strain KA081020-065)</name>
    <dbReference type="NCBI Taxonomy" id="1110502"/>
    <lineage>
        <taxon>Bacteria</taxon>
        <taxon>Pseudomonadati</taxon>
        <taxon>Pseudomonadota</taxon>
        <taxon>Alphaproteobacteria</taxon>
        <taxon>Geminicoccales</taxon>
        <taxon>Geminicoccaceae</taxon>
        <taxon>Tistrella</taxon>
    </lineage>
</organism>
<dbReference type="GO" id="GO:0005886">
    <property type="term" value="C:plasma membrane"/>
    <property type="evidence" value="ECO:0007669"/>
    <property type="project" value="TreeGrafter"/>
</dbReference>